<feature type="non-terminal residue" evidence="1">
    <location>
        <position position="78"/>
    </location>
</feature>
<dbReference type="SUPFAM" id="SSF81383">
    <property type="entry name" value="F-box domain"/>
    <property type="match status" value="1"/>
</dbReference>
<protein>
    <recommendedName>
        <fullName evidence="3">F-box domain-containing protein</fullName>
    </recommendedName>
</protein>
<gene>
    <name evidence="1" type="ORF">SISNIDRAFT_458508</name>
</gene>
<sequence length="78" mass="8874">MDWGGLAPELLELVVEPLVREQPSLPPYRQKDFRSLLQVCKHWSSALTESSKFWSFLLITSGDDLPMACLALQRSKGR</sequence>
<name>A0A164QP51_9AGAM</name>
<dbReference type="InterPro" id="IPR036047">
    <property type="entry name" value="F-box-like_dom_sf"/>
</dbReference>
<reference evidence="1 2" key="1">
    <citation type="journal article" date="2016" name="Mol. Biol. Evol.">
        <title>Comparative Genomics of Early-Diverging Mushroom-Forming Fungi Provides Insights into the Origins of Lignocellulose Decay Capabilities.</title>
        <authorList>
            <person name="Nagy L.G."/>
            <person name="Riley R."/>
            <person name="Tritt A."/>
            <person name="Adam C."/>
            <person name="Daum C."/>
            <person name="Floudas D."/>
            <person name="Sun H."/>
            <person name="Yadav J.S."/>
            <person name="Pangilinan J."/>
            <person name="Larsson K.H."/>
            <person name="Matsuura K."/>
            <person name="Barry K."/>
            <person name="Labutti K."/>
            <person name="Kuo R."/>
            <person name="Ohm R.A."/>
            <person name="Bhattacharya S.S."/>
            <person name="Shirouzu T."/>
            <person name="Yoshinaga Y."/>
            <person name="Martin F.M."/>
            <person name="Grigoriev I.V."/>
            <person name="Hibbett D.S."/>
        </authorList>
    </citation>
    <scope>NUCLEOTIDE SEQUENCE [LARGE SCALE GENOMIC DNA]</scope>
    <source>
        <strain evidence="1 2">HHB9708</strain>
    </source>
</reference>
<dbReference type="AlphaFoldDB" id="A0A164QP51"/>
<accession>A0A164QP51</accession>
<dbReference type="Proteomes" id="UP000076722">
    <property type="component" value="Unassembled WGS sequence"/>
</dbReference>
<organism evidence="1 2">
    <name type="scientific">Sistotremastrum niveocremeum HHB9708</name>
    <dbReference type="NCBI Taxonomy" id="1314777"/>
    <lineage>
        <taxon>Eukaryota</taxon>
        <taxon>Fungi</taxon>
        <taxon>Dikarya</taxon>
        <taxon>Basidiomycota</taxon>
        <taxon>Agaricomycotina</taxon>
        <taxon>Agaricomycetes</taxon>
        <taxon>Sistotremastrales</taxon>
        <taxon>Sistotremastraceae</taxon>
        <taxon>Sertulicium</taxon>
        <taxon>Sertulicium niveocremeum</taxon>
    </lineage>
</organism>
<evidence type="ECO:0000313" key="2">
    <source>
        <dbReference type="Proteomes" id="UP000076722"/>
    </source>
</evidence>
<dbReference type="EMBL" id="KV419425">
    <property type="protein sequence ID" value="KZS89834.1"/>
    <property type="molecule type" value="Genomic_DNA"/>
</dbReference>
<evidence type="ECO:0000313" key="1">
    <source>
        <dbReference type="EMBL" id="KZS89834.1"/>
    </source>
</evidence>
<proteinExistence type="predicted"/>
<evidence type="ECO:0008006" key="3">
    <source>
        <dbReference type="Google" id="ProtNLM"/>
    </source>
</evidence>
<keyword evidence="2" id="KW-1185">Reference proteome</keyword>